<proteinExistence type="predicted"/>
<feature type="region of interest" description="Disordered" evidence="1">
    <location>
        <begin position="201"/>
        <end position="220"/>
    </location>
</feature>
<protein>
    <submittedName>
        <fullName evidence="4">Uncharacterized protein</fullName>
    </submittedName>
</protein>
<evidence type="ECO:0000256" key="2">
    <source>
        <dbReference type="SAM" id="Phobius"/>
    </source>
</evidence>
<dbReference type="Proteomes" id="UP000007800">
    <property type="component" value="Unassembled WGS sequence"/>
</dbReference>
<feature type="transmembrane region" description="Helical" evidence="2">
    <location>
        <begin position="133"/>
        <end position="157"/>
    </location>
</feature>
<accession>C5L9Y9</accession>
<evidence type="ECO:0000313" key="5">
    <source>
        <dbReference type="Proteomes" id="UP000007800"/>
    </source>
</evidence>
<dbReference type="RefSeq" id="XP_002774429.1">
    <property type="nucleotide sequence ID" value="XM_002774383.1"/>
</dbReference>
<dbReference type="EMBL" id="GG686971">
    <property type="protein sequence ID" value="EEQ97736.1"/>
    <property type="molecule type" value="Genomic_DNA"/>
</dbReference>
<keyword evidence="5" id="KW-1185">Reference proteome</keyword>
<keyword evidence="2" id="KW-1133">Transmembrane helix</keyword>
<dbReference type="EMBL" id="GG680729">
    <property type="protein sequence ID" value="EER06245.1"/>
    <property type="molecule type" value="Genomic_DNA"/>
</dbReference>
<feature type="transmembrane region" description="Helical" evidence="2">
    <location>
        <begin position="7"/>
        <end position="28"/>
    </location>
</feature>
<keyword evidence="2" id="KW-0472">Membrane</keyword>
<dbReference type="RefSeq" id="XP_002765019.1">
    <property type="nucleotide sequence ID" value="XM_002764973.1"/>
</dbReference>
<dbReference type="GeneID" id="9037116"/>
<gene>
    <name evidence="3" type="ORF">Pmar_PMAR004474</name>
    <name evidence="4" type="ORF">Pmar_PMAR006009</name>
</gene>
<keyword evidence="2" id="KW-0812">Transmembrane</keyword>
<dbReference type="AlphaFoldDB" id="C5L9Y9"/>
<evidence type="ECO:0000256" key="1">
    <source>
        <dbReference type="SAM" id="MobiDB-lite"/>
    </source>
</evidence>
<feature type="transmembrane region" description="Helical" evidence="2">
    <location>
        <begin position="40"/>
        <end position="60"/>
    </location>
</feature>
<evidence type="ECO:0000313" key="3">
    <source>
        <dbReference type="EMBL" id="EEQ97736.1"/>
    </source>
</evidence>
<sequence>MASIEHIIRLSGSGSCLLMVVHSLSYIFCPQYSFWRLLRNLADLALFGGLGVAGMIAELWPRDSKAHKVIRAVLPFMTSFIGRAVFYIVIGMLCSGNYTYKSVRSVGEGEEGEARMLMVLLGENDGVKVNSGFWSFFCVLSGLFMISTGALTLYYAIKYKGLSFFTTSPRQRELSTPMMSSTERGGTRTDASVLEEEALPIPFAPFPPEGRTPTVEGTVQ</sequence>
<name>C5L9Y9_PERM5</name>
<organism evidence="5">
    <name type="scientific">Perkinsus marinus (strain ATCC 50983 / TXsc)</name>
    <dbReference type="NCBI Taxonomy" id="423536"/>
    <lineage>
        <taxon>Eukaryota</taxon>
        <taxon>Sar</taxon>
        <taxon>Alveolata</taxon>
        <taxon>Perkinsozoa</taxon>
        <taxon>Perkinsea</taxon>
        <taxon>Perkinsida</taxon>
        <taxon>Perkinsidae</taxon>
        <taxon>Perkinsus</taxon>
    </lineage>
</organism>
<reference evidence="4 5" key="1">
    <citation type="submission" date="2008-07" db="EMBL/GenBank/DDBJ databases">
        <authorList>
            <person name="El-Sayed N."/>
            <person name="Caler E."/>
            <person name="Inman J."/>
            <person name="Amedeo P."/>
            <person name="Hass B."/>
            <person name="Wortman J."/>
        </authorList>
    </citation>
    <scope>NUCLEOTIDE SEQUENCE [LARGE SCALE GENOMIC DNA]</scope>
    <source>
        <strain evidence="4">ATCC 50983</strain>
        <strain evidence="5">ATCC 50983 / TXsc</strain>
    </source>
</reference>
<dbReference type="GeneID" id="9065207"/>
<feature type="transmembrane region" description="Helical" evidence="2">
    <location>
        <begin position="72"/>
        <end position="93"/>
    </location>
</feature>
<evidence type="ECO:0000313" key="4">
    <source>
        <dbReference type="EMBL" id="EER06245.1"/>
    </source>
</evidence>